<evidence type="ECO:0000313" key="3">
    <source>
        <dbReference type="Proteomes" id="UP001530315"/>
    </source>
</evidence>
<feature type="region of interest" description="Disordered" evidence="1">
    <location>
        <begin position="35"/>
        <end position="73"/>
    </location>
</feature>
<comment type="caution">
    <text evidence="2">The sequence shown here is derived from an EMBL/GenBank/DDBJ whole genome shotgun (WGS) entry which is preliminary data.</text>
</comment>
<dbReference type="AlphaFoldDB" id="A0ABD3PPA8"/>
<proteinExistence type="predicted"/>
<dbReference type="Proteomes" id="UP001530315">
    <property type="component" value="Unassembled WGS sequence"/>
</dbReference>
<keyword evidence="3" id="KW-1185">Reference proteome</keyword>
<evidence type="ECO:0000313" key="2">
    <source>
        <dbReference type="EMBL" id="KAL3789838.1"/>
    </source>
</evidence>
<organism evidence="2 3">
    <name type="scientific">Stephanodiscus triporus</name>
    <dbReference type="NCBI Taxonomy" id="2934178"/>
    <lineage>
        <taxon>Eukaryota</taxon>
        <taxon>Sar</taxon>
        <taxon>Stramenopiles</taxon>
        <taxon>Ochrophyta</taxon>
        <taxon>Bacillariophyta</taxon>
        <taxon>Coscinodiscophyceae</taxon>
        <taxon>Thalassiosirophycidae</taxon>
        <taxon>Stephanodiscales</taxon>
        <taxon>Stephanodiscaceae</taxon>
        <taxon>Stephanodiscus</taxon>
    </lineage>
</organism>
<evidence type="ECO:0008006" key="4">
    <source>
        <dbReference type="Google" id="ProtNLM"/>
    </source>
</evidence>
<name>A0ABD3PPA8_9STRA</name>
<reference evidence="2 3" key="1">
    <citation type="submission" date="2024-10" db="EMBL/GenBank/DDBJ databases">
        <title>Updated reference genomes for cyclostephanoid diatoms.</title>
        <authorList>
            <person name="Roberts W.R."/>
            <person name="Alverson A.J."/>
        </authorList>
    </citation>
    <scope>NUCLEOTIDE SEQUENCE [LARGE SCALE GENOMIC DNA]</scope>
    <source>
        <strain evidence="2 3">AJA276-08</strain>
    </source>
</reference>
<protein>
    <recommendedName>
        <fullName evidence="4">Fe2OG dioxygenase domain-containing protein</fullName>
    </recommendedName>
</protein>
<evidence type="ECO:0000256" key="1">
    <source>
        <dbReference type="SAM" id="MobiDB-lite"/>
    </source>
</evidence>
<sequence length="456" mass="50034">MSAFLLSVLSRHDDALTHLRRFQLSHRVHPNVWTMAGGAGAAQPPPSSSHDDNDPIVCGGGDCAQRSRLSPPPPTFSADFLPRIYCGWRSDDDGVDGGGVLPPELHRRLCALFKPGAPYWKESDYDNRGYYSYFLGLNDDVVDDAPTSVGSKKRIPTNVIEDVIFKHLLPLAERSLRENKVGIPSSSPPRIVGAEWWVHTRPVGANLGHQVHFDTDESLLNRERKVTHPIVSSVLYLTGAGRDREVGGNAAPPAVSAGSTVVFDQTPESTDVASRAWVSHPRDNAFMVFPGNLLHGVLPCTAAESLEVSDTAAAADRGKVGCGGNDKEEDVHRLTFMVGFWTRDVREGMGERELYTPCGPMPPPVSEHSWLMQARQGYCENKTKQKSNDDKNGTKAEQEGRTLMFDVLPSTSPAWDDFSSNGNSTLTIPKGLDHRFFVLNAPHCFSESLYEKGDLF</sequence>
<accession>A0ABD3PPA8</accession>
<gene>
    <name evidence="2" type="ORF">ACHAW5_011261</name>
</gene>
<dbReference type="EMBL" id="JALLAZ020000668">
    <property type="protein sequence ID" value="KAL3789838.1"/>
    <property type="molecule type" value="Genomic_DNA"/>
</dbReference>